<organism evidence="2">
    <name type="scientific">Desulfomonile tiedjei</name>
    <dbReference type="NCBI Taxonomy" id="2358"/>
    <lineage>
        <taxon>Bacteria</taxon>
        <taxon>Pseudomonadati</taxon>
        <taxon>Thermodesulfobacteriota</taxon>
        <taxon>Desulfomonilia</taxon>
        <taxon>Desulfomonilales</taxon>
        <taxon>Desulfomonilaceae</taxon>
        <taxon>Desulfomonile</taxon>
    </lineage>
</organism>
<dbReference type="Gene3D" id="3.20.20.80">
    <property type="entry name" value="Glycosidases"/>
    <property type="match status" value="1"/>
</dbReference>
<dbReference type="SUPFAM" id="SSF51445">
    <property type="entry name" value="(Trans)glycosidases"/>
    <property type="match status" value="1"/>
</dbReference>
<dbReference type="AlphaFoldDB" id="A0A7C4EWV8"/>
<gene>
    <name evidence="2" type="ORF">ENV54_05805</name>
</gene>
<evidence type="ECO:0000313" key="2">
    <source>
        <dbReference type="EMBL" id="HGH60797.1"/>
    </source>
</evidence>
<evidence type="ECO:0008006" key="3">
    <source>
        <dbReference type="Google" id="ProtNLM"/>
    </source>
</evidence>
<proteinExistence type="predicted"/>
<comment type="caution">
    <text evidence="2">The sequence shown here is derived from an EMBL/GenBank/DDBJ whole genome shotgun (WGS) entry which is preliminary data.</text>
</comment>
<accession>A0A7C4EWV8</accession>
<feature type="chain" id="PRO_5027944568" description="Glycoside hydrolase family 42 N-terminal domain-containing protein" evidence="1">
    <location>
        <begin position="21"/>
        <end position="512"/>
    </location>
</feature>
<dbReference type="EMBL" id="DTGT01000182">
    <property type="protein sequence ID" value="HGH60797.1"/>
    <property type="molecule type" value="Genomic_DNA"/>
</dbReference>
<evidence type="ECO:0000256" key="1">
    <source>
        <dbReference type="SAM" id="SignalP"/>
    </source>
</evidence>
<name>A0A7C4EWV8_9BACT</name>
<feature type="signal peptide" evidence="1">
    <location>
        <begin position="1"/>
        <end position="20"/>
    </location>
</feature>
<keyword evidence="1" id="KW-0732">Signal</keyword>
<sequence length="512" mass="56829">MTRRWKTAFLLIATVLALLALCPDTGCSGSGLYQYGVWQPDDRILSLPFVDGAVAYLGWNALEPEEGFVDLRPIQEIRSRAREIQKKLIIRIVSAELTPAWVYRKGVPKVLDVTDHDPKWVPLYWHPKYLEALEAFIGRVGPALDGDPVIEAVQIGIARYGEMCIEGEDWLRREVTPSLWTDTCIAVLDIYKRHFRHTPLLVMIMSADLPGGRWTQPMQEVAAYAAAHGIGLQFNGLSPDNSYLWGLKEEPDRDSAIGIFRQYAGKVPLSFELTNDKVDPRLSCMNALSEHASFLSVHTTLLANPTLAHLFLFAHYFLGRDVRTSGAVWSLLRQTNPDAAVETGKKNYEFGLKQVEFASAPLIVLGKQAISMTGKTIALNDFMGLPCRRTVGSDGSGMMAFRIAPEFDFGAKSTVSVVYADVGSDMWSLWYMTDAGFRRAGSVQKQNTGQWLLAEFEAPCLSRGKDADILIDSVDYGDEYIHYVQLTRAGATVPFPLSLPRAPTPASANDCE</sequence>
<protein>
    <recommendedName>
        <fullName evidence="3">Glycoside hydrolase family 42 N-terminal domain-containing protein</fullName>
    </recommendedName>
</protein>
<reference evidence="2" key="1">
    <citation type="journal article" date="2020" name="mSystems">
        <title>Genome- and Community-Level Interaction Insights into Carbon Utilization and Element Cycling Functions of Hydrothermarchaeota in Hydrothermal Sediment.</title>
        <authorList>
            <person name="Zhou Z."/>
            <person name="Liu Y."/>
            <person name="Xu W."/>
            <person name="Pan J."/>
            <person name="Luo Z.H."/>
            <person name="Li M."/>
        </authorList>
    </citation>
    <scope>NUCLEOTIDE SEQUENCE [LARGE SCALE GENOMIC DNA]</scope>
    <source>
        <strain evidence="2">SpSt-769</strain>
    </source>
</reference>
<dbReference type="InterPro" id="IPR017853">
    <property type="entry name" value="GH"/>
</dbReference>